<keyword evidence="6 13" id="KW-0862">Zinc</keyword>
<evidence type="ECO:0000313" key="16">
    <source>
        <dbReference type="Ensembl" id="ENSZLMP00000007624.1"/>
    </source>
</evidence>
<reference evidence="16" key="2">
    <citation type="submission" date="2025-09" db="UniProtKB">
        <authorList>
            <consortium name="Ensembl"/>
        </authorList>
    </citation>
    <scope>IDENTIFICATION</scope>
</reference>
<feature type="compositionally biased region" description="Polar residues" evidence="14">
    <location>
        <begin position="68"/>
        <end position="78"/>
    </location>
</feature>
<evidence type="ECO:0000256" key="8">
    <source>
        <dbReference type="ARBA" id="ARBA00023002"/>
    </source>
</evidence>
<dbReference type="InterPro" id="IPR046942">
    <property type="entry name" value="TET_oxygenase"/>
</dbReference>
<feature type="compositionally biased region" description="Basic and acidic residues" evidence="14">
    <location>
        <begin position="933"/>
        <end position="946"/>
    </location>
</feature>
<comment type="subcellular location">
    <subcellularLocation>
        <location evidence="1">Chromosome</location>
    </subcellularLocation>
</comment>
<evidence type="ECO:0000256" key="11">
    <source>
        <dbReference type="ARBA" id="ARBA00049431"/>
    </source>
</evidence>
<keyword evidence="5 12" id="KW-0863">Zinc-finger</keyword>
<dbReference type="InterPro" id="IPR040175">
    <property type="entry name" value="TET1/2/3"/>
</dbReference>
<keyword evidence="9 13" id="KW-0408">Iron</keyword>
<evidence type="ECO:0000256" key="9">
    <source>
        <dbReference type="ARBA" id="ARBA00023004"/>
    </source>
</evidence>
<dbReference type="GO" id="GO:0003677">
    <property type="term" value="F:DNA binding"/>
    <property type="evidence" value="ECO:0007669"/>
    <property type="project" value="InterPro"/>
</dbReference>
<dbReference type="InterPro" id="IPR024779">
    <property type="entry name" value="2OGFeDO_JBP1/TET_oxygenase_dom"/>
</dbReference>
<name>A0A8D2P3W5_ZOSLA</name>
<feature type="region of interest" description="Disordered" evidence="14">
    <location>
        <begin position="1200"/>
        <end position="1234"/>
    </location>
</feature>
<reference evidence="16" key="1">
    <citation type="submission" date="2025-08" db="UniProtKB">
        <authorList>
            <consortium name="Ensembl"/>
        </authorList>
    </citation>
    <scope>IDENTIFICATION</scope>
</reference>
<feature type="compositionally biased region" description="Basic residues" evidence="14">
    <location>
        <begin position="19"/>
        <end position="36"/>
    </location>
</feature>
<dbReference type="InterPro" id="IPR002857">
    <property type="entry name" value="Znf_CXXC"/>
</dbReference>
<dbReference type="GO" id="GO:0040029">
    <property type="term" value="P:epigenetic regulation of gene expression"/>
    <property type="evidence" value="ECO:0007669"/>
    <property type="project" value="InterPro"/>
</dbReference>
<evidence type="ECO:0000256" key="3">
    <source>
        <dbReference type="ARBA" id="ARBA00022454"/>
    </source>
</evidence>
<protein>
    <recommendedName>
        <fullName evidence="13">Methylcytosine dioxygenase TET</fullName>
        <ecNumber evidence="13">1.14.11.80</ecNumber>
    </recommendedName>
</protein>
<accession>A0A8D2P3W5</accession>
<dbReference type="PANTHER" id="PTHR23358:SF2">
    <property type="entry name" value="METHYLCYTOSINE DIOXYGENASE TET1"/>
    <property type="match status" value="1"/>
</dbReference>
<dbReference type="GO" id="GO:0005634">
    <property type="term" value="C:nucleus"/>
    <property type="evidence" value="ECO:0007669"/>
    <property type="project" value="UniProtKB-UniRule"/>
</dbReference>
<evidence type="ECO:0000256" key="14">
    <source>
        <dbReference type="SAM" id="MobiDB-lite"/>
    </source>
</evidence>
<comment type="catalytic activity">
    <reaction evidence="10 13">
        <text>a 5-formyl-2'-deoxycytidine in DNA + 2-oxoglutarate + O2 = a 5-carboxyl-2'-deoxycytidine in DNA + succinate + CO2 + H(+)</text>
        <dbReference type="Rhea" id="RHEA:53832"/>
        <dbReference type="Rhea" id="RHEA-COMP:13656"/>
        <dbReference type="Rhea" id="RHEA-COMP:13657"/>
        <dbReference type="ChEBI" id="CHEBI:15378"/>
        <dbReference type="ChEBI" id="CHEBI:15379"/>
        <dbReference type="ChEBI" id="CHEBI:16526"/>
        <dbReference type="ChEBI" id="CHEBI:16810"/>
        <dbReference type="ChEBI" id="CHEBI:30031"/>
        <dbReference type="ChEBI" id="CHEBI:137731"/>
        <dbReference type="ChEBI" id="CHEBI:137732"/>
        <dbReference type="EC" id="1.14.11.80"/>
    </reaction>
</comment>
<dbReference type="Pfam" id="PF12851">
    <property type="entry name" value="Tet_JBP"/>
    <property type="match status" value="1"/>
</dbReference>
<feature type="region of interest" description="Disordered" evidence="14">
    <location>
        <begin position="1074"/>
        <end position="1120"/>
    </location>
</feature>
<evidence type="ECO:0000259" key="15">
    <source>
        <dbReference type="PROSITE" id="PS51058"/>
    </source>
</evidence>
<evidence type="ECO:0000256" key="12">
    <source>
        <dbReference type="PROSITE-ProRule" id="PRU00509"/>
    </source>
</evidence>
<evidence type="ECO:0000256" key="10">
    <source>
        <dbReference type="ARBA" id="ARBA00047840"/>
    </source>
</evidence>
<dbReference type="EC" id="1.14.11.80" evidence="13"/>
<dbReference type="Proteomes" id="UP000694401">
    <property type="component" value="Unassembled WGS sequence"/>
</dbReference>
<feature type="region of interest" description="Disordered" evidence="14">
    <location>
        <begin position="205"/>
        <end position="231"/>
    </location>
</feature>
<dbReference type="GO" id="GO:0045944">
    <property type="term" value="P:positive regulation of transcription by RNA polymerase II"/>
    <property type="evidence" value="ECO:0007669"/>
    <property type="project" value="TreeGrafter"/>
</dbReference>
<comment type="cofactor">
    <cofactor evidence="13">
        <name>Fe(2+)</name>
        <dbReference type="ChEBI" id="CHEBI:29033"/>
    </cofactor>
    <text evidence="13">Binds 1 Fe(2+) ion per subunit.</text>
</comment>
<dbReference type="AlphaFoldDB" id="A0A8D2P3W5"/>
<dbReference type="GO" id="GO:0005694">
    <property type="term" value="C:chromosome"/>
    <property type="evidence" value="ECO:0007669"/>
    <property type="project" value="UniProtKB-SubCell"/>
</dbReference>
<comment type="cofactor">
    <cofactor evidence="13">
        <name>Zn(2+)</name>
        <dbReference type="ChEBI" id="CHEBI:29105"/>
    </cofactor>
    <text evidence="13">The zinc ions have a structural role.</text>
</comment>
<evidence type="ECO:0000256" key="2">
    <source>
        <dbReference type="ARBA" id="ARBA00007502"/>
    </source>
</evidence>
<keyword evidence="4 13" id="KW-0479">Metal-binding</keyword>
<comment type="catalytic activity">
    <reaction evidence="11 13">
        <text>a 5-hydroxymethyl-2'-deoxycytidine in DNA + 2-oxoglutarate + O2 = a 5-formyl-2'-deoxycytidine in DNA + succinate + CO2 + H2O</text>
        <dbReference type="Rhea" id="RHEA:53828"/>
        <dbReference type="Rhea" id="RHEA-COMP:13315"/>
        <dbReference type="Rhea" id="RHEA-COMP:13656"/>
        <dbReference type="ChEBI" id="CHEBI:15377"/>
        <dbReference type="ChEBI" id="CHEBI:15379"/>
        <dbReference type="ChEBI" id="CHEBI:16526"/>
        <dbReference type="ChEBI" id="CHEBI:16810"/>
        <dbReference type="ChEBI" id="CHEBI:30031"/>
        <dbReference type="ChEBI" id="CHEBI:136731"/>
        <dbReference type="ChEBI" id="CHEBI:137731"/>
        <dbReference type="EC" id="1.14.11.80"/>
    </reaction>
</comment>
<evidence type="ECO:0000256" key="1">
    <source>
        <dbReference type="ARBA" id="ARBA00004286"/>
    </source>
</evidence>
<evidence type="ECO:0000256" key="5">
    <source>
        <dbReference type="ARBA" id="ARBA00022771"/>
    </source>
</evidence>
<evidence type="ECO:0000256" key="4">
    <source>
        <dbReference type="ARBA" id="ARBA00022723"/>
    </source>
</evidence>
<dbReference type="GO" id="GO:0070579">
    <property type="term" value="F:DNA 5-methylcytosine dioxygenase activity"/>
    <property type="evidence" value="ECO:0007669"/>
    <property type="project" value="UniProtKB-UniRule"/>
</dbReference>
<evidence type="ECO:0000256" key="6">
    <source>
        <dbReference type="ARBA" id="ARBA00022833"/>
    </source>
</evidence>
<evidence type="ECO:0000256" key="13">
    <source>
        <dbReference type="RuleBase" id="RU367064"/>
    </source>
</evidence>
<keyword evidence="8 13" id="KW-0560">Oxidoreductase</keyword>
<feature type="region of interest" description="Disordered" evidence="14">
    <location>
        <begin position="925"/>
        <end position="946"/>
    </location>
</feature>
<evidence type="ECO:0000256" key="7">
    <source>
        <dbReference type="ARBA" id="ARBA00022964"/>
    </source>
</evidence>
<dbReference type="PROSITE" id="PS51058">
    <property type="entry name" value="ZF_CXXC"/>
    <property type="match status" value="1"/>
</dbReference>
<evidence type="ECO:0000313" key="17">
    <source>
        <dbReference type="Proteomes" id="UP000694401"/>
    </source>
</evidence>
<organism evidence="16 17">
    <name type="scientific">Zosterops lateralis melanops</name>
    <dbReference type="NCBI Taxonomy" id="1220523"/>
    <lineage>
        <taxon>Eukaryota</taxon>
        <taxon>Metazoa</taxon>
        <taxon>Chordata</taxon>
        <taxon>Craniata</taxon>
        <taxon>Vertebrata</taxon>
        <taxon>Euteleostomi</taxon>
        <taxon>Archelosauria</taxon>
        <taxon>Archosauria</taxon>
        <taxon>Dinosauria</taxon>
        <taxon>Saurischia</taxon>
        <taxon>Theropoda</taxon>
        <taxon>Coelurosauria</taxon>
        <taxon>Aves</taxon>
        <taxon>Neognathae</taxon>
        <taxon>Neoaves</taxon>
        <taxon>Telluraves</taxon>
        <taxon>Australaves</taxon>
        <taxon>Passeriformes</taxon>
        <taxon>Sylvioidea</taxon>
        <taxon>Zosteropidae</taxon>
        <taxon>Zosterops</taxon>
    </lineage>
</organism>
<dbReference type="Ensembl" id="ENSZLMT00000007840.1">
    <property type="protein sequence ID" value="ENSZLMP00000007624.1"/>
    <property type="gene ID" value="ENSZLMG00000005380.1"/>
</dbReference>
<comment type="similarity">
    <text evidence="2 13">Belongs to the TET family.</text>
</comment>
<comment type="catalytic activity">
    <reaction evidence="13">
        <text>a 5-methyl-2'-deoxycytidine in DNA + 2-oxoglutarate + O2 = a 5-hydroxymethyl-2'-deoxycytidine in DNA + succinate + CO2</text>
        <dbReference type="Rhea" id="RHEA:52636"/>
        <dbReference type="Rhea" id="RHEA-COMP:11370"/>
        <dbReference type="Rhea" id="RHEA-COMP:13315"/>
        <dbReference type="ChEBI" id="CHEBI:15379"/>
        <dbReference type="ChEBI" id="CHEBI:16526"/>
        <dbReference type="ChEBI" id="CHEBI:16810"/>
        <dbReference type="ChEBI" id="CHEBI:30031"/>
        <dbReference type="ChEBI" id="CHEBI:85454"/>
        <dbReference type="ChEBI" id="CHEBI:136731"/>
        <dbReference type="EC" id="1.14.11.80"/>
    </reaction>
</comment>
<sequence>MAHHARPSRSAKKEELGKRKTNQSKKKSSQVRKKTTKTSTKAVSSGKGKKPVPEKDVKKKQQEKKPIMSSSGRLLRSSVTRTLSGASSVSLEKADNILFHSQDSFSINGFTMSLRNRSFSRRLSQTPVITKPRKAAAQKRLETNEQHEQEALAVAEEKNDETGEIALKQDLAQDELAALPVEGCLCIAGEEPVSTCASQIKEAEISETDDSIPNSQVTDDGTEASEVKSKHADLSCEQIPSDLDTGSLAEAFVEDAALVLPSSPSDSVIASESNSKVHAEASFSVVPNSTEPDSSSVDTSDLSSAVLIESVTLAKFHIGAGLGMVLPREEQDLDSASLVTSEFNSQEHLLEDARSLADSCLKAGWDLKFENKDIGSNSSSVAASESNLLLHFGGASSLAEYPMKLVVDFVPIHKELDSNSDLSFTKKNSEFDTKNIFTVCEPVSNTSLNNIEVENIEQLVKCIDAETLILNSGYVPTLSSDLEKHTVDKISAESSGQFSTGFVSQLPSTMEISVLASEEAINADLPADSRLQHNDYSSQLGTVEVSLNLVQDNVSNSTEAVEASGPSSLKNPASDYPVPYSSLLPMLEKKKRRRCGVCEPCLRKTNCEECSCCRKRKTSHRICKKRKCEELKKPPPPIMLPFEVLTENKRPQRRKQRVLKVIRRSSDEEKLLCLVRQRAGHHCQTAVIVILILAWEGIPHLLADTLYKELTQSLRKYGCPTSRRCALNEDRTCACQGLDPETCGASFSFGCSWSMYFNGCKFARSKNPRKFRLLTDDPKQEELLENNLQMLATDVAPVYKKLAPEAFQNQVENEHMGPDCRLGSKDGRPFSGVTACIDFCAHAHKDTHNMHNGSTVVCTLTKEDNRTVGVIPSDEQLHVLPLYKISQTDEFGTEEGLEAKIKAGAIQVLTAFPREVRMLAEPLRATKKRKPDTRRTPTDKQPLIDKKYSTPTINHSVKTDSLKPGIKMEPSNHLYAMKHTSNTTKNCSLLKQYTASSPFKMDSLHPYPSLAHKSGLTAVTNIQQDFSVPYGYFECSTKQPHVTPYVNCKSFDVSVKDYTGILLKDKVNGVPPILPEVTAPGPPAHKEPLPTILEHQPDKQNSPALGQPADSEEKAEELWSDSEHNFLDDDIGGVAVAPSHGSILIECARRELHATTPIKKPNRNHPTRISLVFYQHKNLNEPKHGLAMWEAKMAERAREKEKEAERLGMENPELNSNNRKAKQPSENRDIFYEDNEFNQIPSRRALTVTKDNVITVSSYALTRVAGPYNHWA</sequence>
<comment type="function">
    <text evidence="13">Dioxygenase that catalyzes the conversion of the modified genomic base 5-methylcytosine (5mC) into 5-hydroxymethylcytosine (5hmC) and plays a key role in epigenetic chromatin reprogramming during embryonic development.</text>
</comment>
<feature type="compositionally biased region" description="Basic residues" evidence="14">
    <location>
        <begin position="1"/>
        <end position="10"/>
    </location>
</feature>
<keyword evidence="3" id="KW-0158">Chromosome</keyword>
<proteinExistence type="inferred from homology"/>
<feature type="region of interest" description="Disordered" evidence="14">
    <location>
        <begin position="1"/>
        <end position="78"/>
    </location>
</feature>
<keyword evidence="7 13" id="KW-0223">Dioxygenase</keyword>
<dbReference type="GO" id="GO:0141166">
    <property type="term" value="P:chromosomal 5-methylcytosine DNA demethylation pathway"/>
    <property type="evidence" value="ECO:0007669"/>
    <property type="project" value="UniProtKB-UniRule"/>
</dbReference>
<feature type="compositionally biased region" description="Low complexity" evidence="14">
    <location>
        <begin position="37"/>
        <end position="46"/>
    </location>
</feature>
<feature type="compositionally biased region" description="Basic and acidic residues" evidence="14">
    <location>
        <begin position="51"/>
        <end position="66"/>
    </location>
</feature>
<feature type="domain" description="CXXC-type" evidence="15">
    <location>
        <begin position="588"/>
        <end position="629"/>
    </location>
</feature>
<keyword evidence="17" id="KW-1185">Reference proteome</keyword>
<dbReference type="PANTHER" id="PTHR23358">
    <property type="entry name" value="METHYLCYTOSINE DIOXYGENASE TET"/>
    <property type="match status" value="1"/>
</dbReference>
<dbReference type="SMART" id="SM01333">
    <property type="entry name" value="Tet_JBP"/>
    <property type="match status" value="1"/>
</dbReference>
<dbReference type="GO" id="GO:0008270">
    <property type="term" value="F:zinc ion binding"/>
    <property type="evidence" value="ECO:0007669"/>
    <property type="project" value="UniProtKB-UniRule"/>
</dbReference>